<dbReference type="SUPFAM" id="SSF53335">
    <property type="entry name" value="S-adenosyl-L-methionine-dependent methyltransferases"/>
    <property type="match status" value="1"/>
</dbReference>
<dbReference type="PANTHER" id="PTHR23290:SF0">
    <property type="entry name" value="RRNA N6-ADENOSINE-METHYLTRANSFERASE METTL5"/>
    <property type="match status" value="1"/>
</dbReference>
<dbReference type="InterPro" id="IPR029063">
    <property type="entry name" value="SAM-dependent_MTases_sf"/>
</dbReference>
<feature type="domain" description="Methyltransferase" evidence="1">
    <location>
        <begin position="49"/>
        <end position="113"/>
    </location>
</feature>
<dbReference type="CDD" id="cd02440">
    <property type="entry name" value="AdoMet_MTases"/>
    <property type="match status" value="1"/>
</dbReference>
<organism evidence="2 3">
    <name type="scientific">Chrysophaeum taylorii</name>
    <dbReference type="NCBI Taxonomy" id="2483200"/>
    <lineage>
        <taxon>Eukaryota</taxon>
        <taxon>Sar</taxon>
        <taxon>Stramenopiles</taxon>
        <taxon>Ochrophyta</taxon>
        <taxon>Pelagophyceae</taxon>
        <taxon>Pelagomonadales</taxon>
        <taxon>Pelagomonadaceae</taxon>
        <taxon>Chrysophaeum</taxon>
    </lineage>
</organism>
<protein>
    <recommendedName>
        <fullName evidence="1">Methyltransferase domain-containing protein</fullName>
    </recommendedName>
</protein>
<keyword evidence="3" id="KW-1185">Reference proteome</keyword>
<dbReference type="GO" id="GO:0008988">
    <property type="term" value="F:rRNA (adenine-N6-)-methyltransferase activity"/>
    <property type="evidence" value="ECO:0007669"/>
    <property type="project" value="TreeGrafter"/>
</dbReference>
<dbReference type="PANTHER" id="PTHR23290">
    <property type="entry name" value="RRNA N6-ADENOSINE-METHYLTRANSFERASE METTL5"/>
    <property type="match status" value="1"/>
</dbReference>
<proteinExistence type="predicted"/>
<gene>
    <name evidence="2" type="ORF">CTAYLR_003156</name>
</gene>
<dbReference type="Proteomes" id="UP001230188">
    <property type="component" value="Unassembled WGS sequence"/>
</dbReference>
<dbReference type="EMBL" id="JAQMWT010000024">
    <property type="protein sequence ID" value="KAJ8613666.1"/>
    <property type="molecule type" value="Genomic_DNA"/>
</dbReference>
<evidence type="ECO:0000313" key="2">
    <source>
        <dbReference type="EMBL" id="KAJ8613666.1"/>
    </source>
</evidence>
<name>A0AAD7UQ24_9STRA</name>
<dbReference type="InterPro" id="IPR051720">
    <property type="entry name" value="rRNA_MeTrfase/Polyamine_Synth"/>
</dbReference>
<dbReference type="InterPro" id="IPR002052">
    <property type="entry name" value="DNA_methylase_N6_adenine_CS"/>
</dbReference>
<dbReference type="Gene3D" id="3.40.50.150">
    <property type="entry name" value="Vaccinia Virus protein VP39"/>
    <property type="match status" value="1"/>
</dbReference>
<dbReference type="Pfam" id="PF13649">
    <property type="entry name" value="Methyltransf_25"/>
    <property type="match status" value="1"/>
</dbReference>
<dbReference type="InterPro" id="IPR041698">
    <property type="entry name" value="Methyltransf_25"/>
</dbReference>
<reference evidence="2" key="1">
    <citation type="submission" date="2023-01" db="EMBL/GenBank/DDBJ databases">
        <title>Metagenome sequencing of chrysophaentin producing Chrysophaeum taylorii.</title>
        <authorList>
            <person name="Davison J."/>
            <person name="Bewley C."/>
        </authorList>
    </citation>
    <scope>NUCLEOTIDE SEQUENCE</scope>
    <source>
        <strain evidence="2">NIES-1699</strain>
    </source>
</reference>
<sequence>MKLWEMEALLSGLEGFDNPKIDLEQYPTSAHLASRVVDAAREDIEDLEVVDLGCGTGMLAAAALAIGAAHVVGVDVDHEALAIAQRNVAADFVLGDVRSLGFRPKSFDACVMNPPFGTRTRGIDVVFLRTAVTLARRAVYSLHKTSTRDYLVGTAARDLGVSVEVIAKIRFDIPRLYKFHTQDSSDVEVDLLRFDPLQSPPCPLRRKRRDVARKERESKN</sequence>
<dbReference type="PROSITE" id="PS00092">
    <property type="entry name" value="N6_MTASE"/>
    <property type="match status" value="1"/>
</dbReference>
<comment type="caution">
    <text evidence="2">The sequence shown here is derived from an EMBL/GenBank/DDBJ whole genome shotgun (WGS) entry which is preliminary data.</text>
</comment>
<dbReference type="GO" id="GO:0003676">
    <property type="term" value="F:nucleic acid binding"/>
    <property type="evidence" value="ECO:0007669"/>
    <property type="project" value="InterPro"/>
</dbReference>
<evidence type="ECO:0000259" key="1">
    <source>
        <dbReference type="Pfam" id="PF13649"/>
    </source>
</evidence>
<evidence type="ECO:0000313" key="3">
    <source>
        <dbReference type="Proteomes" id="UP001230188"/>
    </source>
</evidence>
<dbReference type="AlphaFoldDB" id="A0AAD7UQ24"/>
<accession>A0AAD7UQ24</accession>